<sequence length="244" mass="27769">MLRKIMLFGCGLFFCFGVAAQETKILGFDQVFNLNHDELYELELQNLNPSSQLWTAFYLIGVPKSAAMNTKADFVISGEGVINKDHPANPTEVVSLVANNLPARQNYSFKEFDDLVEEIEDQTGKKIQDPVLGDASNVRVYGQIIDWIPEYNLQKPAKISFGIANQQDFEIKAAYLVIGEGKKTPQIIALNIHQKMDAEQVQNFFQEKSRSHELSFARFEAKFLIFLVIIAATIFLNWGKWRRN</sequence>
<evidence type="ECO:0000256" key="1">
    <source>
        <dbReference type="SAM" id="Phobius"/>
    </source>
</evidence>
<proteinExistence type="predicted"/>
<dbReference type="eggNOG" id="ENOG5031R7Y">
    <property type="taxonomic scope" value="Bacteria"/>
</dbReference>
<dbReference type="AlphaFoldDB" id="N9MW64"/>
<comment type="caution">
    <text evidence="3">The sequence shown here is derived from an EMBL/GenBank/DDBJ whole genome shotgun (WGS) entry which is preliminary data.</text>
</comment>
<reference evidence="3 4" key="1">
    <citation type="submission" date="2013-02" db="EMBL/GenBank/DDBJ databases">
        <title>The Genome Sequence of Acinetobacter sp. ANC 4105.</title>
        <authorList>
            <consortium name="The Broad Institute Genome Sequencing Platform"/>
            <consortium name="The Broad Institute Genome Sequencing Center for Infectious Disease"/>
            <person name="Cerqueira G."/>
            <person name="Feldgarden M."/>
            <person name="Courvalin P."/>
            <person name="Perichon B."/>
            <person name="Grillot-Courvalin C."/>
            <person name="Clermont D."/>
            <person name="Rocha E."/>
            <person name="Yoon E.-J."/>
            <person name="Nemec A."/>
            <person name="Walker B."/>
            <person name="Young S.K."/>
            <person name="Zeng Q."/>
            <person name="Gargeya S."/>
            <person name="Fitzgerald M."/>
            <person name="Haas B."/>
            <person name="Abouelleil A."/>
            <person name="Alvarado L."/>
            <person name="Arachchi H.M."/>
            <person name="Berlin A.M."/>
            <person name="Chapman S.B."/>
            <person name="Dewar J."/>
            <person name="Goldberg J."/>
            <person name="Griggs A."/>
            <person name="Gujja S."/>
            <person name="Hansen M."/>
            <person name="Howarth C."/>
            <person name="Imamovic A."/>
            <person name="Larimer J."/>
            <person name="McCowan C."/>
            <person name="Murphy C."/>
            <person name="Neiman D."/>
            <person name="Pearson M."/>
            <person name="Priest M."/>
            <person name="Roberts A."/>
            <person name="Saif S."/>
            <person name="Shea T."/>
            <person name="Sisk P."/>
            <person name="Sykes S."/>
            <person name="Wortman J."/>
            <person name="Nusbaum C."/>
            <person name="Birren B."/>
        </authorList>
    </citation>
    <scope>NUCLEOTIDE SEQUENCE [LARGE SCALE GENOMIC DNA]</scope>
    <source>
        <strain evidence="3 4">ANC 4105</strain>
    </source>
</reference>
<keyword evidence="4" id="KW-1185">Reference proteome</keyword>
<accession>N9MW64</accession>
<dbReference type="HOGENOM" id="CLU_1088305_0_0_6"/>
<feature type="chain" id="PRO_5004147151" evidence="2">
    <location>
        <begin position="21"/>
        <end position="244"/>
    </location>
</feature>
<evidence type="ECO:0000313" key="4">
    <source>
        <dbReference type="Proteomes" id="UP000013261"/>
    </source>
</evidence>
<dbReference type="PATRIC" id="fig|1217703.3.peg.989"/>
<keyword evidence="2" id="KW-0732">Signal</keyword>
<keyword evidence="1" id="KW-1133">Transmembrane helix</keyword>
<protein>
    <submittedName>
        <fullName evidence="3">Uncharacterized protein</fullName>
    </submittedName>
</protein>
<feature type="transmembrane region" description="Helical" evidence="1">
    <location>
        <begin position="221"/>
        <end position="239"/>
    </location>
</feature>
<gene>
    <name evidence="3" type="ORF">F904_01030</name>
</gene>
<dbReference type="Proteomes" id="UP000013261">
    <property type="component" value="Unassembled WGS sequence"/>
</dbReference>
<evidence type="ECO:0000256" key="2">
    <source>
        <dbReference type="SAM" id="SignalP"/>
    </source>
</evidence>
<dbReference type="RefSeq" id="WP_005185794.1">
    <property type="nucleotide sequence ID" value="NZ_KB850049.1"/>
</dbReference>
<dbReference type="OrthoDB" id="6684096at2"/>
<evidence type="ECO:0000313" key="3">
    <source>
        <dbReference type="EMBL" id="ENW94114.1"/>
    </source>
</evidence>
<keyword evidence="1" id="KW-0472">Membrane</keyword>
<organism evidence="3 4">
    <name type="scientific">Acinetobacter dispersus</name>
    <dbReference type="NCBI Taxonomy" id="70348"/>
    <lineage>
        <taxon>Bacteria</taxon>
        <taxon>Pseudomonadati</taxon>
        <taxon>Pseudomonadota</taxon>
        <taxon>Gammaproteobacteria</taxon>
        <taxon>Moraxellales</taxon>
        <taxon>Moraxellaceae</taxon>
        <taxon>Acinetobacter</taxon>
    </lineage>
</organism>
<name>N9MW64_9GAMM</name>
<dbReference type="EMBL" id="APRL01000010">
    <property type="protein sequence ID" value="ENW94114.1"/>
    <property type="molecule type" value="Genomic_DNA"/>
</dbReference>
<keyword evidence="1" id="KW-0812">Transmembrane</keyword>
<feature type="signal peptide" evidence="2">
    <location>
        <begin position="1"/>
        <end position="20"/>
    </location>
</feature>